<accession>A0A3M0MH04</accession>
<protein>
    <recommendedName>
        <fullName evidence="3">MoaD/ThiS family protein</fullName>
    </recommendedName>
</protein>
<sequence>MVKVNLWSSLTRFTDGERAVEIEAGTVAEILDGLTAAYPGLGPILDSGVSVVIDGEIATGRHTPVTPESEVFLMQRLKGG</sequence>
<gene>
    <name evidence="1" type="ORF">C9E81_06965</name>
</gene>
<comment type="caution">
    <text evidence="1">The sequence shown here is derived from an EMBL/GenBank/DDBJ whole genome shotgun (WGS) entry which is preliminary data.</text>
</comment>
<dbReference type="Proteomes" id="UP000273516">
    <property type="component" value="Unassembled WGS sequence"/>
</dbReference>
<proteinExistence type="predicted"/>
<dbReference type="InterPro" id="IPR012675">
    <property type="entry name" value="Beta-grasp_dom_sf"/>
</dbReference>
<evidence type="ECO:0000313" key="2">
    <source>
        <dbReference type="Proteomes" id="UP000273516"/>
    </source>
</evidence>
<organism evidence="1 2">
    <name type="scientific">Paracoccus alkanivorans</name>
    <dbReference type="NCBI Taxonomy" id="2116655"/>
    <lineage>
        <taxon>Bacteria</taxon>
        <taxon>Pseudomonadati</taxon>
        <taxon>Pseudomonadota</taxon>
        <taxon>Alphaproteobacteria</taxon>
        <taxon>Rhodobacterales</taxon>
        <taxon>Paracoccaceae</taxon>
        <taxon>Paracoccus</taxon>
    </lineage>
</organism>
<dbReference type="EMBL" id="QOKZ01000002">
    <property type="protein sequence ID" value="RMC36685.1"/>
    <property type="molecule type" value="Genomic_DNA"/>
</dbReference>
<dbReference type="InterPro" id="IPR016155">
    <property type="entry name" value="Mopterin_synth/thiamin_S_b"/>
</dbReference>
<dbReference type="InterPro" id="IPR003749">
    <property type="entry name" value="ThiS/MoaD-like"/>
</dbReference>
<reference evidence="1 2" key="1">
    <citation type="submission" date="2018-07" db="EMBL/GenBank/DDBJ databases">
        <authorList>
            <person name="Zhang Y."/>
            <person name="Wang L."/>
            <person name="Ma S."/>
        </authorList>
    </citation>
    <scope>NUCLEOTIDE SEQUENCE [LARGE SCALE GENOMIC DNA]</scope>
    <source>
        <strain evidence="1 2">4-2</strain>
    </source>
</reference>
<dbReference type="OrthoDB" id="8087696at2"/>
<dbReference type="Pfam" id="PF02597">
    <property type="entry name" value="ThiS"/>
    <property type="match status" value="1"/>
</dbReference>
<dbReference type="CDD" id="cd17040">
    <property type="entry name" value="Ubl_MoaD_like"/>
    <property type="match status" value="1"/>
</dbReference>
<dbReference type="SUPFAM" id="SSF54285">
    <property type="entry name" value="MoaD/ThiS"/>
    <property type="match status" value="1"/>
</dbReference>
<name>A0A3M0MH04_9RHOB</name>
<keyword evidence="2" id="KW-1185">Reference proteome</keyword>
<dbReference type="Gene3D" id="3.10.20.30">
    <property type="match status" value="1"/>
</dbReference>
<evidence type="ECO:0008006" key="3">
    <source>
        <dbReference type="Google" id="ProtNLM"/>
    </source>
</evidence>
<evidence type="ECO:0000313" key="1">
    <source>
        <dbReference type="EMBL" id="RMC36685.1"/>
    </source>
</evidence>
<dbReference type="AlphaFoldDB" id="A0A3M0MH04"/>